<dbReference type="AlphaFoldDB" id="A0A1I7NE93"/>
<dbReference type="SMR" id="A0A1I7NE93"/>
<dbReference type="OrthoDB" id="9797498at2"/>
<dbReference type="RefSeq" id="WP_092459448.1">
    <property type="nucleotide sequence ID" value="NZ_FPCJ01000001.1"/>
</dbReference>
<dbReference type="GO" id="GO:0016810">
    <property type="term" value="F:hydrolase activity, acting on carbon-nitrogen (but not peptide) bonds"/>
    <property type="evidence" value="ECO:0007669"/>
    <property type="project" value="InterPro"/>
</dbReference>
<protein>
    <submittedName>
        <fullName evidence="3">Imidazolonepropionase</fullName>
    </submittedName>
</protein>
<dbReference type="InterPro" id="IPR006680">
    <property type="entry name" value="Amidohydro-rel"/>
</dbReference>
<feature type="signal peptide" evidence="1">
    <location>
        <begin position="1"/>
        <end position="22"/>
    </location>
</feature>
<feature type="domain" description="Amidohydrolase-related" evidence="2">
    <location>
        <begin position="83"/>
        <end position="424"/>
    </location>
</feature>
<dbReference type="InterPro" id="IPR011059">
    <property type="entry name" value="Metal-dep_hydrolase_composite"/>
</dbReference>
<dbReference type="SUPFAM" id="SSF51556">
    <property type="entry name" value="Metallo-dependent hydrolases"/>
    <property type="match status" value="1"/>
</dbReference>
<dbReference type="Gene3D" id="3.20.20.140">
    <property type="entry name" value="Metal-dependent hydrolases"/>
    <property type="match status" value="1"/>
</dbReference>
<accession>A0A1I7NE93</accession>
<dbReference type="Pfam" id="PF01979">
    <property type="entry name" value="Amidohydro_1"/>
    <property type="match status" value="1"/>
</dbReference>
<dbReference type="InterPro" id="IPR032466">
    <property type="entry name" value="Metal_Hydrolase"/>
</dbReference>
<evidence type="ECO:0000259" key="2">
    <source>
        <dbReference type="Pfam" id="PF01979"/>
    </source>
</evidence>
<dbReference type="STRING" id="1393122.SAMN05660895_1492"/>
<feature type="chain" id="PRO_5011550756" evidence="1">
    <location>
        <begin position="23"/>
        <end position="431"/>
    </location>
</feature>
<dbReference type="Gene3D" id="2.30.40.10">
    <property type="entry name" value="Urease, subunit C, domain 1"/>
    <property type="match status" value="1"/>
</dbReference>
<proteinExistence type="predicted"/>
<dbReference type="SUPFAM" id="SSF51338">
    <property type="entry name" value="Composite domain of metallo-dependent hydrolases"/>
    <property type="match status" value="1"/>
</dbReference>
<dbReference type="CDD" id="cd01299">
    <property type="entry name" value="Met_dep_hydrolase_A"/>
    <property type="match status" value="1"/>
</dbReference>
<dbReference type="InterPro" id="IPR051781">
    <property type="entry name" value="Metallo-dep_Hydrolase"/>
</dbReference>
<sequence length="431" mass="47146">MHRFAFTLLLFYHLLDFTLLHAQTPNVDSQQIYVLKADRVFDGEQMHSGWWVMVKGNRIAAAGDSGSFSIPPQARVMVLKGMTLLPGLIEGHGHLFLHPYNETSWDDQVLKESLAERVARAVVHARATLLAGFTTERDLGTEGADDADVGLKQAIEKGIIPGPRMLCATRAIVATGSYGPKGFRPDWQVPQGAQEASGIDGIMQAVRDQIKQGADVIKIYEDYRWGPRGENEPTFTLDELKAAVEVAHSSGRIVAVHTVTAEGMRRAILAGVNTIEHGDFGTADVFRLMKQKGIALCPTIAADEAIASYQGWRKGMDPDPPRIAEKKRSFREALQAGVTICMGGDVGVFAHGDNAREMEAMVEYGMAPIDVLRSATSVNADVFHIADEVGRIKPGLLADLIAVEGDPSRRIQDIRHVRLVMKDGVCYLKPE</sequence>
<evidence type="ECO:0000313" key="4">
    <source>
        <dbReference type="Proteomes" id="UP000199537"/>
    </source>
</evidence>
<keyword evidence="1" id="KW-0732">Signal</keyword>
<dbReference type="Proteomes" id="UP000199537">
    <property type="component" value="Unassembled WGS sequence"/>
</dbReference>
<dbReference type="EMBL" id="FPCJ01000001">
    <property type="protein sequence ID" value="SFV32903.1"/>
    <property type="molecule type" value="Genomic_DNA"/>
</dbReference>
<dbReference type="InterPro" id="IPR057744">
    <property type="entry name" value="OTAase-like"/>
</dbReference>
<organism evidence="3 4">
    <name type="scientific">Thermoflavifilum thermophilum</name>
    <dbReference type="NCBI Taxonomy" id="1393122"/>
    <lineage>
        <taxon>Bacteria</taxon>
        <taxon>Pseudomonadati</taxon>
        <taxon>Bacteroidota</taxon>
        <taxon>Chitinophagia</taxon>
        <taxon>Chitinophagales</taxon>
        <taxon>Chitinophagaceae</taxon>
        <taxon>Thermoflavifilum</taxon>
    </lineage>
</organism>
<gene>
    <name evidence="3" type="ORF">SAMN05660895_1492</name>
</gene>
<reference evidence="4" key="1">
    <citation type="submission" date="2016-10" db="EMBL/GenBank/DDBJ databases">
        <authorList>
            <person name="Varghese N."/>
            <person name="Submissions S."/>
        </authorList>
    </citation>
    <scope>NUCLEOTIDE SEQUENCE [LARGE SCALE GENOMIC DNA]</scope>
    <source>
        <strain evidence="4">DSM 14807</strain>
    </source>
</reference>
<evidence type="ECO:0000313" key="3">
    <source>
        <dbReference type="EMBL" id="SFV32903.1"/>
    </source>
</evidence>
<dbReference type="PANTHER" id="PTHR43135:SF3">
    <property type="entry name" value="ALPHA-D-RIBOSE 1-METHYLPHOSPHONATE 5-TRIPHOSPHATE DIPHOSPHATASE"/>
    <property type="match status" value="1"/>
</dbReference>
<name>A0A1I7NE93_9BACT</name>
<keyword evidence="4" id="KW-1185">Reference proteome</keyword>
<dbReference type="PANTHER" id="PTHR43135">
    <property type="entry name" value="ALPHA-D-RIBOSE 1-METHYLPHOSPHONATE 5-TRIPHOSPHATE DIPHOSPHATASE"/>
    <property type="match status" value="1"/>
</dbReference>
<evidence type="ECO:0000256" key="1">
    <source>
        <dbReference type="SAM" id="SignalP"/>
    </source>
</evidence>